<dbReference type="EMBL" id="QCYY01003084">
    <property type="protein sequence ID" value="ROT65450.1"/>
    <property type="molecule type" value="Genomic_DNA"/>
</dbReference>
<gene>
    <name evidence="2" type="ORF">C7M84_016591</name>
</gene>
<evidence type="ECO:0000313" key="2">
    <source>
        <dbReference type="EMBL" id="ROT65450.1"/>
    </source>
</evidence>
<feature type="compositionally biased region" description="Basic and acidic residues" evidence="1">
    <location>
        <begin position="41"/>
        <end position="60"/>
    </location>
</feature>
<feature type="compositionally biased region" description="Polar residues" evidence="1">
    <location>
        <begin position="62"/>
        <end position="77"/>
    </location>
</feature>
<feature type="compositionally biased region" description="Pro residues" evidence="1">
    <location>
        <begin position="19"/>
        <end position="28"/>
    </location>
</feature>
<accession>A0A3R7M2G6</accession>
<dbReference type="Proteomes" id="UP000283509">
    <property type="component" value="Unassembled WGS sequence"/>
</dbReference>
<sequence>MGGDREAVQHPNNPRPSAVHPPAPPPPFKKAARPAIGIDAQDPRRARTRPRDRAHARPRDTSQTGPDNKNPPRTTTSIRHKTPAYLQRRSPDLELSSQTTEPPDPRGAQINLDHHHATLEPADNRPPARTSNTPDSRPFMTDQQTPQMPIFLSIWPTGNRHFASTFPSVRRAAIISLSRRLSVASATGSTSSSCSRSLSRPLNAPERFRGDVSLLDRAQGSLPSLIVGSLSLSRRGACAALLSLCEAVVSSRGHERVRLYSRLSLFIPGRAYRGSSARVARFLPIRAPYASSYYFSSPLTPFLSFLSRTSDLDIPLVLSPHLSPLPFLLFHLSTTILLSFPLPSFSSYLFPIFPRFSLPFFLSFLLSPCISHSPSSHSRYHLISPLSPILTSYPPIPHCHLPLDISSLSSSRAGFTLDRTVGGLHPAASARRLGFLRAASSNHMITGGHGGGGPGWRDSSVLAISFSKYVPALARSSHVLHAGHDHCKRNMSNAH</sequence>
<reference evidence="2 3" key="2">
    <citation type="submission" date="2019-01" db="EMBL/GenBank/DDBJ databases">
        <title>The decoding of complex shrimp genome reveals the adaptation for benthos swimmer, frequently molting mechanism and breeding impact on genome.</title>
        <authorList>
            <person name="Sun Y."/>
            <person name="Gao Y."/>
            <person name="Yu Y."/>
        </authorList>
    </citation>
    <scope>NUCLEOTIDE SEQUENCE [LARGE SCALE GENOMIC DNA]</scope>
    <source>
        <tissue evidence="2">Muscle</tissue>
    </source>
</reference>
<dbReference type="AlphaFoldDB" id="A0A3R7M2G6"/>
<organism evidence="2 3">
    <name type="scientific">Penaeus vannamei</name>
    <name type="common">Whiteleg shrimp</name>
    <name type="synonym">Litopenaeus vannamei</name>
    <dbReference type="NCBI Taxonomy" id="6689"/>
    <lineage>
        <taxon>Eukaryota</taxon>
        <taxon>Metazoa</taxon>
        <taxon>Ecdysozoa</taxon>
        <taxon>Arthropoda</taxon>
        <taxon>Crustacea</taxon>
        <taxon>Multicrustacea</taxon>
        <taxon>Malacostraca</taxon>
        <taxon>Eumalacostraca</taxon>
        <taxon>Eucarida</taxon>
        <taxon>Decapoda</taxon>
        <taxon>Dendrobranchiata</taxon>
        <taxon>Penaeoidea</taxon>
        <taxon>Penaeidae</taxon>
        <taxon>Penaeus</taxon>
    </lineage>
</organism>
<feature type="region of interest" description="Disordered" evidence="1">
    <location>
        <begin position="1"/>
        <end position="142"/>
    </location>
</feature>
<feature type="compositionally biased region" description="Polar residues" evidence="1">
    <location>
        <begin position="129"/>
        <end position="142"/>
    </location>
</feature>
<name>A0A3R7M2G6_PENVA</name>
<protein>
    <submittedName>
        <fullName evidence="2">Uncharacterized protein</fullName>
    </submittedName>
</protein>
<proteinExistence type="predicted"/>
<comment type="caution">
    <text evidence="2">The sequence shown here is derived from an EMBL/GenBank/DDBJ whole genome shotgun (WGS) entry which is preliminary data.</text>
</comment>
<evidence type="ECO:0000256" key="1">
    <source>
        <dbReference type="SAM" id="MobiDB-lite"/>
    </source>
</evidence>
<evidence type="ECO:0000313" key="3">
    <source>
        <dbReference type="Proteomes" id="UP000283509"/>
    </source>
</evidence>
<reference evidence="2 3" key="1">
    <citation type="submission" date="2018-04" db="EMBL/GenBank/DDBJ databases">
        <authorList>
            <person name="Zhang X."/>
            <person name="Yuan J."/>
            <person name="Li F."/>
            <person name="Xiang J."/>
        </authorList>
    </citation>
    <scope>NUCLEOTIDE SEQUENCE [LARGE SCALE GENOMIC DNA]</scope>
    <source>
        <tissue evidence="2">Muscle</tissue>
    </source>
</reference>
<keyword evidence="3" id="KW-1185">Reference proteome</keyword>